<dbReference type="InterPro" id="IPR036388">
    <property type="entry name" value="WH-like_DNA-bd_sf"/>
</dbReference>
<evidence type="ECO:0000259" key="1">
    <source>
        <dbReference type="PROSITE" id="PS50987"/>
    </source>
</evidence>
<dbReference type="PRINTS" id="PR00778">
    <property type="entry name" value="HTHARSR"/>
</dbReference>
<organism evidence="2 3">
    <name type="scientific">Candidatus Portnoybacteria bacterium RBG_13_41_18</name>
    <dbReference type="NCBI Taxonomy" id="1801991"/>
    <lineage>
        <taxon>Bacteria</taxon>
        <taxon>Candidatus Portnoyibacteriota</taxon>
    </lineage>
</organism>
<evidence type="ECO:0000313" key="2">
    <source>
        <dbReference type="EMBL" id="OGZ34744.1"/>
    </source>
</evidence>
<feature type="domain" description="HTH arsR-type" evidence="1">
    <location>
        <begin position="3"/>
        <end position="98"/>
    </location>
</feature>
<comment type="caution">
    <text evidence="2">The sequence shown here is derived from an EMBL/GenBank/DDBJ whole genome shotgun (WGS) entry which is preliminary data.</text>
</comment>
<dbReference type="InterPro" id="IPR036390">
    <property type="entry name" value="WH_DNA-bd_sf"/>
</dbReference>
<accession>A0A1G2F9J2</accession>
<evidence type="ECO:0000313" key="3">
    <source>
        <dbReference type="Proteomes" id="UP000177725"/>
    </source>
</evidence>
<dbReference type="SUPFAM" id="SSF46785">
    <property type="entry name" value="Winged helix' DNA-binding domain"/>
    <property type="match status" value="1"/>
</dbReference>
<dbReference type="Gene3D" id="1.10.10.10">
    <property type="entry name" value="Winged helix-like DNA-binding domain superfamily/Winged helix DNA-binding domain"/>
    <property type="match status" value="1"/>
</dbReference>
<dbReference type="InterPro" id="IPR011991">
    <property type="entry name" value="ArsR-like_HTH"/>
</dbReference>
<name>A0A1G2F9J2_9BACT</name>
<sequence>MKRKLKTAEQMERHFKGMANHYRINILLLVEKEKGIIVEAIADQLKANFKTISQHTRYLVQTGLVQKKYKGRAVEHTLSPYGKIFVDFIKEFQKIGSF</sequence>
<dbReference type="InterPro" id="IPR001845">
    <property type="entry name" value="HTH_ArsR_DNA-bd_dom"/>
</dbReference>
<reference evidence="2 3" key="1">
    <citation type="journal article" date="2016" name="Nat. Commun.">
        <title>Thousands of microbial genomes shed light on interconnected biogeochemical processes in an aquifer system.</title>
        <authorList>
            <person name="Anantharaman K."/>
            <person name="Brown C.T."/>
            <person name="Hug L.A."/>
            <person name="Sharon I."/>
            <person name="Castelle C.J."/>
            <person name="Probst A.J."/>
            <person name="Thomas B.C."/>
            <person name="Singh A."/>
            <person name="Wilkins M.J."/>
            <person name="Karaoz U."/>
            <person name="Brodie E.L."/>
            <person name="Williams K.H."/>
            <person name="Hubbard S.S."/>
            <person name="Banfield J.F."/>
        </authorList>
    </citation>
    <scope>NUCLEOTIDE SEQUENCE [LARGE SCALE GENOMIC DNA]</scope>
</reference>
<dbReference type="GO" id="GO:0003700">
    <property type="term" value="F:DNA-binding transcription factor activity"/>
    <property type="evidence" value="ECO:0007669"/>
    <property type="project" value="InterPro"/>
</dbReference>
<gene>
    <name evidence="2" type="ORF">A2174_03105</name>
</gene>
<protein>
    <recommendedName>
        <fullName evidence="1">HTH arsR-type domain-containing protein</fullName>
    </recommendedName>
</protein>
<dbReference type="CDD" id="cd00090">
    <property type="entry name" value="HTH_ARSR"/>
    <property type="match status" value="1"/>
</dbReference>
<dbReference type="SMART" id="SM00418">
    <property type="entry name" value="HTH_ARSR"/>
    <property type="match status" value="1"/>
</dbReference>
<dbReference type="AlphaFoldDB" id="A0A1G2F9J2"/>
<proteinExistence type="predicted"/>
<dbReference type="PROSITE" id="PS50987">
    <property type="entry name" value="HTH_ARSR_2"/>
    <property type="match status" value="1"/>
</dbReference>
<dbReference type="EMBL" id="MHMV01000012">
    <property type="protein sequence ID" value="OGZ34744.1"/>
    <property type="molecule type" value="Genomic_DNA"/>
</dbReference>
<dbReference type="Proteomes" id="UP000177725">
    <property type="component" value="Unassembled WGS sequence"/>
</dbReference>